<dbReference type="AlphaFoldDB" id="A0A2T7PJF5"/>
<evidence type="ECO:0000256" key="1">
    <source>
        <dbReference type="SAM" id="MobiDB-lite"/>
    </source>
</evidence>
<evidence type="ECO:0000313" key="2">
    <source>
        <dbReference type="EMBL" id="PVD33512.1"/>
    </source>
</evidence>
<accession>A0A2T7PJF5</accession>
<gene>
    <name evidence="2" type="ORF">C0Q70_04768</name>
</gene>
<organism evidence="2 3">
    <name type="scientific">Pomacea canaliculata</name>
    <name type="common">Golden apple snail</name>
    <dbReference type="NCBI Taxonomy" id="400727"/>
    <lineage>
        <taxon>Eukaryota</taxon>
        <taxon>Metazoa</taxon>
        <taxon>Spiralia</taxon>
        <taxon>Lophotrochozoa</taxon>
        <taxon>Mollusca</taxon>
        <taxon>Gastropoda</taxon>
        <taxon>Caenogastropoda</taxon>
        <taxon>Architaenioglossa</taxon>
        <taxon>Ampullarioidea</taxon>
        <taxon>Ampullariidae</taxon>
        <taxon>Pomacea</taxon>
    </lineage>
</organism>
<dbReference type="EMBL" id="PZQS01000003">
    <property type="protein sequence ID" value="PVD33512.1"/>
    <property type="molecule type" value="Genomic_DNA"/>
</dbReference>
<sequence length="66" mass="7173">MAAINVEACVCETVFHIDWPEDVGGTGRHISQTLSSKTVVPGSPPLTYPPTHSEQEEIDAQRIKPT</sequence>
<evidence type="ECO:0000313" key="3">
    <source>
        <dbReference type="Proteomes" id="UP000245119"/>
    </source>
</evidence>
<feature type="region of interest" description="Disordered" evidence="1">
    <location>
        <begin position="36"/>
        <end position="66"/>
    </location>
</feature>
<reference evidence="2 3" key="1">
    <citation type="submission" date="2018-04" db="EMBL/GenBank/DDBJ databases">
        <title>The genome of golden apple snail Pomacea canaliculata provides insight into stress tolerance and invasive adaptation.</title>
        <authorList>
            <person name="Liu C."/>
            <person name="Liu B."/>
            <person name="Ren Y."/>
            <person name="Zhang Y."/>
            <person name="Wang H."/>
            <person name="Li S."/>
            <person name="Jiang F."/>
            <person name="Yin L."/>
            <person name="Zhang G."/>
            <person name="Qian W."/>
            <person name="Fan W."/>
        </authorList>
    </citation>
    <scope>NUCLEOTIDE SEQUENCE [LARGE SCALE GENOMIC DNA]</scope>
    <source>
        <strain evidence="2">SZHN2017</strain>
        <tissue evidence="2">Muscle</tissue>
    </source>
</reference>
<keyword evidence="3" id="KW-1185">Reference proteome</keyword>
<name>A0A2T7PJF5_POMCA</name>
<protein>
    <submittedName>
        <fullName evidence="2">Uncharacterized protein</fullName>
    </submittedName>
</protein>
<dbReference type="Proteomes" id="UP000245119">
    <property type="component" value="Linkage Group LG3"/>
</dbReference>
<proteinExistence type="predicted"/>
<comment type="caution">
    <text evidence="2">The sequence shown here is derived from an EMBL/GenBank/DDBJ whole genome shotgun (WGS) entry which is preliminary data.</text>
</comment>
<feature type="compositionally biased region" description="Basic and acidic residues" evidence="1">
    <location>
        <begin position="53"/>
        <end position="66"/>
    </location>
</feature>